<dbReference type="EMBL" id="FZOU01000003">
    <property type="protein sequence ID" value="SNS94828.1"/>
    <property type="molecule type" value="Genomic_DNA"/>
</dbReference>
<keyword evidence="1" id="KW-0472">Membrane</keyword>
<name>A0A239INL0_9BACT</name>
<evidence type="ECO:0000313" key="3">
    <source>
        <dbReference type="Proteomes" id="UP000198356"/>
    </source>
</evidence>
<keyword evidence="1" id="KW-0812">Transmembrane</keyword>
<keyword evidence="3" id="KW-1185">Reference proteome</keyword>
<evidence type="ECO:0000256" key="1">
    <source>
        <dbReference type="SAM" id="Phobius"/>
    </source>
</evidence>
<reference evidence="2 3" key="1">
    <citation type="submission" date="2017-06" db="EMBL/GenBank/DDBJ databases">
        <authorList>
            <person name="Kim H.J."/>
            <person name="Triplett B.A."/>
        </authorList>
    </citation>
    <scope>NUCLEOTIDE SEQUENCE [LARGE SCALE GENOMIC DNA]</scope>
    <source>
        <strain evidence="2 3">DSM 18704</strain>
    </source>
</reference>
<dbReference type="AlphaFoldDB" id="A0A239INL0"/>
<accession>A0A239INL0</accession>
<evidence type="ECO:0000313" key="2">
    <source>
        <dbReference type="EMBL" id="SNS94828.1"/>
    </source>
</evidence>
<protein>
    <submittedName>
        <fullName evidence="2">Uncharacterized protein</fullName>
    </submittedName>
</protein>
<feature type="transmembrane region" description="Helical" evidence="1">
    <location>
        <begin position="20"/>
        <end position="40"/>
    </location>
</feature>
<sequence length="58" mass="6822">MHFEFQTPMHYEFQTMGGRHLVYAYAAVFLIQGGYIAWVAKEWFKTKSFSAKKINEVS</sequence>
<dbReference type="RefSeq" id="WP_176441674.1">
    <property type="nucleotide sequence ID" value="NZ_FZOU01000003.1"/>
</dbReference>
<proteinExistence type="predicted"/>
<organism evidence="2 3">
    <name type="scientific">Granulicella rosea</name>
    <dbReference type="NCBI Taxonomy" id="474952"/>
    <lineage>
        <taxon>Bacteria</taxon>
        <taxon>Pseudomonadati</taxon>
        <taxon>Acidobacteriota</taxon>
        <taxon>Terriglobia</taxon>
        <taxon>Terriglobales</taxon>
        <taxon>Acidobacteriaceae</taxon>
        <taxon>Granulicella</taxon>
    </lineage>
</organism>
<dbReference type="Proteomes" id="UP000198356">
    <property type="component" value="Unassembled WGS sequence"/>
</dbReference>
<gene>
    <name evidence="2" type="ORF">SAMN05421770_103187</name>
</gene>
<keyword evidence="1" id="KW-1133">Transmembrane helix</keyword>